<organism evidence="9 10">
    <name type="scientific">Leucothrix pacifica</name>
    <dbReference type="NCBI Taxonomy" id="1247513"/>
    <lineage>
        <taxon>Bacteria</taxon>
        <taxon>Pseudomonadati</taxon>
        <taxon>Pseudomonadota</taxon>
        <taxon>Gammaproteobacteria</taxon>
        <taxon>Thiotrichales</taxon>
        <taxon>Thiotrichaceae</taxon>
        <taxon>Leucothrix</taxon>
    </lineage>
</organism>
<dbReference type="Gene3D" id="3.30.70.1430">
    <property type="entry name" value="Multidrug efflux transporter AcrB pore domain"/>
    <property type="match status" value="2"/>
</dbReference>
<keyword evidence="5 8" id="KW-0812">Transmembrane</keyword>
<keyword evidence="6 8" id="KW-1133">Transmembrane helix</keyword>
<dbReference type="Pfam" id="PF00873">
    <property type="entry name" value="ACR_tran"/>
    <property type="match status" value="1"/>
</dbReference>
<accession>A0A317C7Z5</accession>
<keyword evidence="7 8" id="KW-0472">Membrane</keyword>
<evidence type="ECO:0000256" key="2">
    <source>
        <dbReference type="ARBA" id="ARBA00010942"/>
    </source>
</evidence>
<comment type="similarity">
    <text evidence="2">Belongs to the resistance-nodulation-cell division (RND) (TC 2.A.6) family.</text>
</comment>
<dbReference type="OrthoDB" id="9758757at2"/>
<dbReference type="InterPro" id="IPR027463">
    <property type="entry name" value="AcrB_DN_DC_subdom"/>
</dbReference>
<feature type="transmembrane region" description="Helical" evidence="8">
    <location>
        <begin position="531"/>
        <end position="550"/>
    </location>
</feature>
<evidence type="ECO:0000256" key="8">
    <source>
        <dbReference type="SAM" id="Phobius"/>
    </source>
</evidence>
<evidence type="ECO:0000256" key="4">
    <source>
        <dbReference type="ARBA" id="ARBA00022475"/>
    </source>
</evidence>
<keyword evidence="10" id="KW-1185">Reference proteome</keyword>
<dbReference type="GO" id="GO:0042910">
    <property type="term" value="F:xenobiotic transmembrane transporter activity"/>
    <property type="evidence" value="ECO:0007669"/>
    <property type="project" value="TreeGrafter"/>
</dbReference>
<dbReference type="EMBL" id="QGKM01000055">
    <property type="protein sequence ID" value="PWQ94427.1"/>
    <property type="molecule type" value="Genomic_DNA"/>
</dbReference>
<dbReference type="Proteomes" id="UP000245539">
    <property type="component" value="Unassembled WGS sequence"/>
</dbReference>
<dbReference type="GO" id="GO:0005886">
    <property type="term" value="C:plasma membrane"/>
    <property type="evidence" value="ECO:0007669"/>
    <property type="project" value="UniProtKB-SubCell"/>
</dbReference>
<name>A0A317C7Z5_9GAMM</name>
<evidence type="ECO:0000313" key="9">
    <source>
        <dbReference type="EMBL" id="PWQ94427.1"/>
    </source>
</evidence>
<evidence type="ECO:0000256" key="1">
    <source>
        <dbReference type="ARBA" id="ARBA00004651"/>
    </source>
</evidence>
<reference evidence="9 10" key="1">
    <citation type="submission" date="2018-05" db="EMBL/GenBank/DDBJ databases">
        <title>Leucothrix arctica sp. nov., isolated from Arctic seawater.</title>
        <authorList>
            <person name="Choi A."/>
            <person name="Baek K."/>
        </authorList>
    </citation>
    <scope>NUCLEOTIDE SEQUENCE [LARGE SCALE GENOMIC DNA]</scope>
    <source>
        <strain evidence="9 10">JCM 18388</strain>
    </source>
</reference>
<dbReference type="Gene3D" id="1.20.1640.10">
    <property type="entry name" value="Multidrug efflux transporter AcrB transmembrane domain"/>
    <property type="match status" value="2"/>
</dbReference>
<feature type="transmembrane region" description="Helical" evidence="8">
    <location>
        <begin position="475"/>
        <end position="501"/>
    </location>
</feature>
<keyword evidence="3" id="KW-0813">Transport</keyword>
<dbReference type="Gene3D" id="3.30.70.1440">
    <property type="entry name" value="Multidrug efflux transporter AcrB pore domain"/>
    <property type="match status" value="1"/>
</dbReference>
<feature type="transmembrane region" description="Helical" evidence="8">
    <location>
        <begin position="977"/>
        <end position="997"/>
    </location>
</feature>
<proteinExistence type="inferred from homology"/>
<dbReference type="PANTHER" id="PTHR32063:SF19">
    <property type="entry name" value="CATION EFFLUX SYSTEM PROTEIN CUSA"/>
    <property type="match status" value="1"/>
</dbReference>
<gene>
    <name evidence="9" type="ORF">DKW60_16810</name>
</gene>
<dbReference type="PANTHER" id="PTHR32063">
    <property type="match status" value="1"/>
</dbReference>
<evidence type="ECO:0000256" key="3">
    <source>
        <dbReference type="ARBA" id="ARBA00022448"/>
    </source>
</evidence>
<keyword evidence="4" id="KW-1003">Cell membrane</keyword>
<dbReference type="RefSeq" id="WP_109838822.1">
    <property type="nucleotide sequence ID" value="NZ_QGKM01000055.1"/>
</dbReference>
<dbReference type="SUPFAM" id="SSF82866">
    <property type="entry name" value="Multidrug efflux transporter AcrB transmembrane domain"/>
    <property type="match status" value="2"/>
</dbReference>
<feature type="transmembrane region" description="Helical" evidence="8">
    <location>
        <begin position="893"/>
        <end position="913"/>
    </location>
</feature>
<evidence type="ECO:0000256" key="5">
    <source>
        <dbReference type="ARBA" id="ARBA00022692"/>
    </source>
</evidence>
<dbReference type="PRINTS" id="PR00702">
    <property type="entry name" value="ACRIFLAVINRP"/>
</dbReference>
<dbReference type="InterPro" id="IPR004763">
    <property type="entry name" value="CusA-like"/>
</dbReference>
<dbReference type="Gene3D" id="3.30.2090.10">
    <property type="entry name" value="Multidrug efflux transporter AcrB TolC docking domain, DN and DC subdomains"/>
    <property type="match status" value="2"/>
</dbReference>
<dbReference type="SUPFAM" id="SSF82693">
    <property type="entry name" value="Multidrug efflux transporter AcrB pore domain, PN1, PN2, PC1 and PC2 subdomains"/>
    <property type="match status" value="2"/>
</dbReference>
<feature type="transmembrane region" description="Helical" evidence="8">
    <location>
        <begin position="347"/>
        <end position="379"/>
    </location>
</feature>
<evidence type="ECO:0000313" key="10">
    <source>
        <dbReference type="Proteomes" id="UP000245539"/>
    </source>
</evidence>
<comment type="caution">
    <text evidence="9">The sequence shown here is derived from an EMBL/GenBank/DDBJ whole genome shotgun (WGS) entry which is preliminary data.</text>
</comment>
<dbReference type="GO" id="GO:0008324">
    <property type="term" value="F:monoatomic cation transmembrane transporter activity"/>
    <property type="evidence" value="ECO:0007669"/>
    <property type="project" value="InterPro"/>
</dbReference>
<dbReference type="InterPro" id="IPR001036">
    <property type="entry name" value="Acrflvin-R"/>
</dbReference>
<feature type="transmembrane region" description="Helical" evidence="8">
    <location>
        <begin position="445"/>
        <end position="463"/>
    </location>
</feature>
<feature type="transmembrane region" description="Helical" evidence="8">
    <location>
        <begin position="1009"/>
        <end position="1030"/>
    </location>
</feature>
<protein>
    <submittedName>
        <fullName evidence="9">CusA/CzcA family heavy metal efflux RND transporter</fullName>
    </submittedName>
</protein>
<sequence length="1035" mass="113625">MLKQLIAFSIKQRFLVLMLSGLLTVWGIISVKMTPLDAIPDLSDVQVIIKTSYAGQAPQVVEDQVTYPITTTMLSVPKATAVRGYSFFGDSFVYVIFEDNTDIYWARARVLEYLSQAASQLPADVQPRLGPDATGVGWVYEYALVDRTNSHDLSQLRSLQDWFLKFELQTVPGVSEVATVGGMVKQYQITADPQRLRAYNLTLENLKRAIQAGNKETSGSVMEVAEAEYMIRAKGYLSNLQDIELIPVGVNAETGTPILLRDVASIQLGPQMRRGIVDLDGEGEVVGGIVVMRFGENALDVINRVKEKLETLKAGLPDGVEIVPTYDRSELIESAVDNLTFKLGEEFIAVAVVCVLFLFHLRSAFVAIISLPLGVLIAFIVMQQQGINANIMSLGGIAIAIGAMVDAAIVMIENAHKHLEHWQENGQQEDRWEVIERAASEVGPALFFSLLIITLSFVPVFMLEAQEGRMFSPLAYTKTYAMAASAGLSVTLIPVLMGYFIRGHIPNEQKNPISRFLIALYKPLLKACLNWPKLTIIFALVGMASLVIPYKQLGSEFMPELEEGDLLYMPTTLPGVSIGKAQEMLIQTDRLIKTLPEVERVFGKIGRAETATDPAPLTMIETTILLKDKSEWREGMTLKKLIAELNNTVDFPGLTNAWVQPIKTRIDMLATGIKTPVGIKVAGQDLKVIEDIGKDIESALGDLEGTASVFSERVSGGRYIEVIPDRQAAARLGLSIEDIQNVVGSAVGGANVTSTVEGLERYPVNLRYPRHTRDNIDKLLELPIVTPTGEHIPLSRVASLQFTEGPPMIKTENARLNGWTFVDIRGVDLGSYLSNAQARVAEKVKLPPGYSITWAGQYEYMLRVEEKLKLLVPMTLVIIFILLYLTFNNMVSALVVMLSLPFALAGGVWYLWLLDFNVSVAVMVGFIALAGVAAEFGVIMLVYLDNALKDYKGGIQKESDLREAIMEGAVMRVRPKAMTVAVIIAGLVPIMLGSGTGSEVMQRIAAPMIGGMVTAPLLSLLVIPAIYLIWKRRSL</sequence>
<dbReference type="Gene3D" id="3.30.70.1320">
    <property type="entry name" value="Multidrug efflux transporter AcrB pore domain like"/>
    <property type="match status" value="1"/>
</dbReference>
<evidence type="ECO:0000256" key="6">
    <source>
        <dbReference type="ARBA" id="ARBA00022989"/>
    </source>
</evidence>
<comment type="subcellular location">
    <subcellularLocation>
        <location evidence="1">Cell membrane</location>
        <topology evidence="1">Multi-pass membrane protein</topology>
    </subcellularLocation>
</comment>
<feature type="transmembrane region" description="Helical" evidence="8">
    <location>
        <begin position="920"/>
        <end position="944"/>
    </location>
</feature>
<dbReference type="SUPFAM" id="SSF82714">
    <property type="entry name" value="Multidrug efflux transporter AcrB TolC docking domain, DN and DC subdomains"/>
    <property type="match status" value="2"/>
</dbReference>
<evidence type="ECO:0000256" key="7">
    <source>
        <dbReference type="ARBA" id="ARBA00023136"/>
    </source>
</evidence>
<dbReference type="AlphaFoldDB" id="A0A317C7Z5"/>
<feature type="transmembrane region" description="Helical" evidence="8">
    <location>
        <begin position="870"/>
        <end position="887"/>
    </location>
</feature>
<dbReference type="NCBIfam" id="TIGR00914">
    <property type="entry name" value="2A0601"/>
    <property type="match status" value="1"/>
</dbReference>